<feature type="transmembrane region" description="Helical" evidence="1">
    <location>
        <begin position="15"/>
        <end position="33"/>
    </location>
</feature>
<keyword evidence="1" id="KW-0472">Membrane</keyword>
<reference evidence="2 3" key="1">
    <citation type="submission" date="2019-09" db="EMBL/GenBank/DDBJ databases">
        <authorList>
            <person name="Ou C."/>
        </authorList>
    </citation>
    <scope>NUCLEOTIDE SEQUENCE [LARGE SCALE GENOMIC DNA]</scope>
    <source>
        <strain evidence="2">S2</strain>
        <tissue evidence="2">Leaf</tissue>
    </source>
</reference>
<reference evidence="2 3" key="3">
    <citation type="submission" date="2019-11" db="EMBL/GenBank/DDBJ databases">
        <title>A de novo genome assembly of a pear dwarfing rootstock.</title>
        <authorList>
            <person name="Wang F."/>
            <person name="Wang J."/>
            <person name="Li S."/>
            <person name="Zhang Y."/>
            <person name="Fang M."/>
            <person name="Ma L."/>
            <person name="Zhao Y."/>
            <person name="Jiang S."/>
        </authorList>
    </citation>
    <scope>NUCLEOTIDE SEQUENCE [LARGE SCALE GENOMIC DNA]</scope>
    <source>
        <strain evidence="2">S2</strain>
        <tissue evidence="2">Leaf</tissue>
    </source>
</reference>
<evidence type="ECO:0000313" key="2">
    <source>
        <dbReference type="EMBL" id="KAB2615104.1"/>
    </source>
</evidence>
<dbReference type="AlphaFoldDB" id="A0A5N5GWF0"/>
<sequence>MSPSGSTTDASSTRPVRIVISFGVMIFFFHLFATKKNTRGLCWQLKTAKVTRVTNGHIPIAYNDALAHDIGHVMHTFCLMWWKFWKAMPEETKNTVRNQLFVNSWLWLCGHFQEPGYMVSRVKANKINWENKTLLHHSGSRPFSYRMAVRQKIYITTFISNFKMSLIIFFFRGFKISKDRRLSNVYVRPGDELTESLHATMMEKSQSVLQESTSQLPDQVYVGPDFRSETKYILSGDGTCQATGEWSLFILPVTGLGYGFDAGSR</sequence>
<accession>A0A5N5GWF0</accession>
<gene>
    <name evidence="2" type="ORF">D8674_021692</name>
</gene>
<evidence type="ECO:0000256" key="1">
    <source>
        <dbReference type="SAM" id="Phobius"/>
    </source>
</evidence>
<dbReference type="OrthoDB" id="1665692at2759"/>
<reference evidence="3" key="2">
    <citation type="submission" date="2019-10" db="EMBL/GenBank/DDBJ databases">
        <title>A de novo genome assembly of a pear dwarfing rootstock.</title>
        <authorList>
            <person name="Wang F."/>
            <person name="Wang J."/>
            <person name="Li S."/>
            <person name="Zhang Y."/>
            <person name="Fang M."/>
            <person name="Ma L."/>
            <person name="Zhao Y."/>
            <person name="Jiang S."/>
        </authorList>
    </citation>
    <scope>NUCLEOTIDE SEQUENCE [LARGE SCALE GENOMIC DNA]</scope>
</reference>
<organism evidence="2 3">
    <name type="scientific">Pyrus ussuriensis x Pyrus communis</name>
    <dbReference type="NCBI Taxonomy" id="2448454"/>
    <lineage>
        <taxon>Eukaryota</taxon>
        <taxon>Viridiplantae</taxon>
        <taxon>Streptophyta</taxon>
        <taxon>Embryophyta</taxon>
        <taxon>Tracheophyta</taxon>
        <taxon>Spermatophyta</taxon>
        <taxon>Magnoliopsida</taxon>
        <taxon>eudicotyledons</taxon>
        <taxon>Gunneridae</taxon>
        <taxon>Pentapetalae</taxon>
        <taxon>rosids</taxon>
        <taxon>fabids</taxon>
        <taxon>Rosales</taxon>
        <taxon>Rosaceae</taxon>
        <taxon>Amygdaloideae</taxon>
        <taxon>Maleae</taxon>
        <taxon>Pyrus</taxon>
    </lineage>
</organism>
<keyword evidence="3" id="KW-1185">Reference proteome</keyword>
<dbReference type="Proteomes" id="UP000327157">
    <property type="component" value="Chromosome 3"/>
</dbReference>
<proteinExistence type="predicted"/>
<feature type="transmembrane region" description="Helical" evidence="1">
    <location>
        <begin position="153"/>
        <end position="174"/>
    </location>
</feature>
<comment type="caution">
    <text evidence="2">The sequence shown here is derived from an EMBL/GenBank/DDBJ whole genome shotgun (WGS) entry which is preliminary data.</text>
</comment>
<keyword evidence="1" id="KW-0812">Transmembrane</keyword>
<dbReference type="EMBL" id="SMOL01000402">
    <property type="protein sequence ID" value="KAB2615104.1"/>
    <property type="molecule type" value="Genomic_DNA"/>
</dbReference>
<keyword evidence="1" id="KW-1133">Transmembrane helix</keyword>
<name>A0A5N5GWF0_9ROSA</name>
<protein>
    <submittedName>
        <fullName evidence="2">Uncharacterized protein</fullName>
    </submittedName>
</protein>
<evidence type="ECO:0000313" key="3">
    <source>
        <dbReference type="Proteomes" id="UP000327157"/>
    </source>
</evidence>